<gene>
    <name evidence="2" type="ORF">D7X32_08560</name>
</gene>
<organism evidence="2 3">
    <name type="scientific">Corallococcus carmarthensis</name>
    <dbReference type="NCBI Taxonomy" id="2316728"/>
    <lineage>
        <taxon>Bacteria</taxon>
        <taxon>Pseudomonadati</taxon>
        <taxon>Myxococcota</taxon>
        <taxon>Myxococcia</taxon>
        <taxon>Myxococcales</taxon>
        <taxon>Cystobacterineae</taxon>
        <taxon>Myxococcaceae</taxon>
        <taxon>Corallococcus</taxon>
    </lineage>
</organism>
<proteinExistence type="predicted"/>
<dbReference type="Proteomes" id="UP000268313">
    <property type="component" value="Unassembled WGS sequence"/>
</dbReference>
<protein>
    <submittedName>
        <fullName evidence="2">DUF2379 domain-containing protein</fullName>
    </submittedName>
</protein>
<name>A0A3A8KAP2_9BACT</name>
<reference evidence="3" key="1">
    <citation type="submission" date="2018-09" db="EMBL/GenBank/DDBJ databases">
        <authorList>
            <person name="Livingstone P.G."/>
            <person name="Whitworth D.E."/>
        </authorList>
    </citation>
    <scope>NUCLEOTIDE SEQUENCE [LARGE SCALE GENOMIC DNA]</scope>
    <source>
        <strain evidence="3">CA043D</strain>
    </source>
</reference>
<evidence type="ECO:0000313" key="3">
    <source>
        <dbReference type="Proteomes" id="UP000268313"/>
    </source>
</evidence>
<evidence type="ECO:0000259" key="1">
    <source>
        <dbReference type="Pfam" id="PF09543"/>
    </source>
</evidence>
<evidence type="ECO:0000313" key="2">
    <source>
        <dbReference type="EMBL" id="RKH05288.1"/>
    </source>
</evidence>
<keyword evidence="3" id="KW-1185">Reference proteome</keyword>
<dbReference type="NCBIfam" id="TIGR02267">
    <property type="entry name" value="DUSAM domain"/>
    <property type="match status" value="1"/>
</dbReference>
<dbReference type="OrthoDB" id="5502188at2"/>
<dbReference type="Pfam" id="PF09543">
    <property type="entry name" value="DUF2379"/>
    <property type="match status" value="1"/>
</dbReference>
<dbReference type="InterPro" id="IPR011753">
    <property type="entry name" value="DUSAM_dom"/>
</dbReference>
<feature type="domain" description="DUSAM" evidence="1">
    <location>
        <begin position="8"/>
        <end position="121"/>
    </location>
</feature>
<dbReference type="EMBL" id="RAWE01000020">
    <property type="protein sequence ID" value="RKH05288.1"/>
    <property type="molecule type" value="Genomic_DNA"/>
</dbReference>
<sequence>MTTTEDGPDWDPIRALARQVLRDGAPLVLTDDVRDLLRRTAREVALSDADVSTDARALAVLRECSRRITEGSNRLGDALHRMYRHREAGDYDSARQEMRDVLSVEVVPLYREIAQGQLAAMGGGG</sequence>
<comment type="caution">
    <text evidence="2">The sequence shown here is derived from an EMBL/GenBank/DDBJ whole genome shotgun (WGS) entry which is preliminary data.</text>
</comment>
<dbReference type="AlphaFoldDB" id="A0A3A8KAP2"/>
<accession>A0A3A8KAP2</accession>